<dbReference type="InterPro" id="IPR037522">
    <property type="entry name" value="HD_GYP_dom"/>
</dbReference>
<dbReference type="PROSITE" id="PS50110">
    <property type="entry name" value="RESPONSE_REGULATORY"/>
    <property type="match status" value="1"/>
</dbReference>
<feature type="domain" description="HD-GYP" evidence="3">
    <location>
        <begin position="319"/>
        <end position="515"/>
    </location>
</feature>
<dbReference type="Gene3D" id="1.10.3210.10">
    <property type="entry name" value="Hypothetical protein af1432"/>
    <property type="match status" value="1"/>
</dbReference>
<feature type="domain" description="Response regulatory" evidence="2">
    <location>
        <begin position="25"/>
        <end position="149"/>
    </location>
</feature>
<keyword evidence="1" id="KW-0597">Phosphoprotein</keyword>
<accession>A0A5C1QA65</accession>
<evidence type="ECO:0000313" key="4">
    <source>
        <dbReference type="EMBL" id="QEN05033.1"/>
    </source>
</evidence>
<dbReference type="EMBL" id="CP035807">
    <property type="protein sequence ID" value="QEN05033.1"/>
    <property type="molecule type" value="Genomic_DNA"/>
</dbReference>
<reference evidence="4 5" key="2">
    <citation type="submission" date="2019-09" db="EMBL/GenBank/DDBJ databases">
        <title>Complete Genome Sequence and Methylome Analysis of free living Spirochaetas.</title>
        <authorList>
            <person name="Leshcheva N."/>
            <person name="Mikheeva N."/>
        </authorList>
    </citation>
    <scope>NUCLEOTIDE SEQUENCE [LARGE SCALE GENOMIC DNA]</scope>
    <source>
        <strain evidence="4 5">P</strain>
    </source>
</reference>
<sequence length="515" mass="58737">MSDEIQFMDEDEDIDDITEQHENWKVLIVDDEKEIHMVTTHVLKEFHFKDRGIDFFHAYSGEEAKEVLKENQDIALIFLDVVMETDDAGFKLIEWVRNFLENKFIRIVLRTGQPGLAPEKEVILNYDIDDYRAKTELTAVRLFTTTVASLRAYAIMMDQEENRRTLEALVKTSWSIGSSRTADNFLKGLMPQISSFMSLGENSFLSEVERVGDKNVLKAVMGTGRFKKITGDVAEYLTSHEHEIVDKALFDGHHVFEDQVVVGVVLHSDPQNSRLLFIESHEKIKSLDLSVLKIFLSSLDSAYDNIKLSYEVEIAHIDQINMQKSLLDRLNNVISIRSKETAGHVRRVAECSVLLAKYYGCSKDYIEIFKTASPMHDIGKIGVPDSILLKPGKLTLQERAIINTHAQLGRDMFEGDESALIKMIRDVAGTHHERWDGKGYPDGLKGEDIPLAGRITSICDVFDALLSERPYKEALPLDYVVDILKKGRGSHFDPNLLDLFMDHLDEMSEIFRTYK</sequence>
<evidence type="ECO:0000259" key="3">
    <source>
        <dbReference type="PROSITE" id="PS51832"/>
    </source>
</evidence>
<dbReference type="Proteomes" id="UP000323824">
    <property type="component" value="Chromosome"/>
</dbReference>
<dbReference type="Pfam" id="PF11849">
    <property type="entry name" value="DUF3369"/>
    <property type="match status" value="1"/>
</dbReference>
<dbReference type="PANTHER" id="PTHR45228:SF9">
    <property type="entry name" value="3'3'-CGAMP-SPECIFIC PHOSPHODIESTERASE 2"/>
    <property type="match status" value="1"/>
</dbReference>
<dbReference type="AlphaFoldDB" id="A0A5C1QA65"/>
<dbReference type="InterPro" id="IPR021800">
    <property type="entry name" value="DUF3369"/>
</dbReference>
<feature type="modified residue" description="4-aspartylphosphate" evidence="1">
    <location>
        <position position="80"/>
    </location>
</feature>
<name>A0A5C1QA65_9SPIO</name>
<dbReference type="InterPro" id="IPR052020">
    <property type="entry name" value="Cyclic_di-GMP/3'3'-cGAMP_PDE"/>
</dbReference>
<keyword evidence="5" id="KW-1185">Reference proteome</keyword>
<gene>
    <name evidence="4" type="ORF">EW093_10040</name>
</gene>
<evidence type="ECO:0000313" key="5">
    <source>
        <dbReference type="Proteomes" id="UP000323824"/>
    </source>
</evidence>
<evidence type="ECO:0000259" key="2">
    <source>
        <dbReference type="PROSITE" id="PS50110"/>
    </source>
</evidence>
<dbReference type="Gene3D" id="3.40.50.2300">
    <property type="match status" value="1"/>
</dbReference>
<dbReference type="SMART" id="SM00471">
    <property type="entry name" value="HDc"/>
    <property type="match status" value="1"/>
</dbReference>
<dbReference type="SMART" id="SM00448">
    <property type="entry name" value="REC"/>
    <property type="match status" value="1"/>
</dbReference>
<evidence type="ECO:0000256" key="1">
    <source>
        <dbReference type="PROSITE-ProRule" id="PRU00169"/>
    </source>
</evidence>
<dbReference type="InterPro" id="IPR011006">
    <property type="entry name" value="CheY-like_superfamily"/>
</dbReference>
<dbReference type="Pfam" id="PF13487">
    <property type="entry name" value="HD_5"/>
    <property type="match status" value="1"/>
</dbReference>
<dbReference type="SUPFAM" id="SSF52172">
    <property type="entry name" value="CheY-like"/>
    <property type="match status" value="1"/>
</dbReference>
<dbReference type="PANTHER" id="PTHR45228">
    <property type="entry name" value="CYCLIC DI-GMP PHOSPHODIESTERASE TM_0186-RELATED"/>
    <property type="match status" value="1"/>
</dbReference>
<dbReference type="CDD" id="cd00077">
    <property type="entry name" value="HDc"/>
    <property type="match status" value="1"/>
</dbReference>
<dbReference type="InterPro" id="IPR003607">
    <property type="entry name" value="HD/PDEase_dom"/>
</dbReference>
<reference evidence="4 5" key="1">
    <citation type="submission" date="2019-02" db="EMBL/GenBank/DDBJ databases">
        <authorList>
            <person name="Fomenkov A."/>
            <person name="Dubinina G."/>
            <person name="Grabovich M."/>
            <person name="Vincze T."/>
            <person name="Roberts R.J."/>
        </authorList>
    </citation>
    <scope>NUCLEOTIDE SEQUENCE [LARGE SCALE GENOMIC DNA]</scope>
    <source>
        <strain evidence="4 5">P</strain>
    </source>
</reference>
<dbReference type="SUPFAM" id="SSF109604">
    <property type="entry name" value="HD-domain/PDEase-like"/>
    <property type="match status" value="1"/>
</dbReference>
<dbReference type="OrthoDB" id="367419at2"/>
<dbReference type="InterPro" id="IPR001789">
    <property type="entry name" value="Sig_transdc_resp-reg_receiver"/>
</dbReference>
<dbReference type="KEGG" id="sper:EW093_10040"/>
<dbReference type="PROSITE" id="PS51832">
    <property type="entry name" value="HD_GYP"/>
    <property type="match status" value="1"/>
</dbReference>
<protein>
    <submittedName>
        <fullName evidence="4">DUF3369 domain-containing protein</fullName>
    </submittedName>
</protein>
<dbReference type="RefSeq" id="WP_149568274.1">
    <property type="nucleotide sequence ID" value="NZ_CP035807.1"/>
</dbReference>
<dbReference type="GO" id="GO:0000160">
    <property type="term" value="P:phosphorelay signal transduction system"/>
    <property type="evidence" value="ECO:0007669"/>
    <property type="project" value="InterPro"/>
</dbReference>
<proteinExistence type="predicted"/>
<organism evidence="4 5">
    <name type="scientific">Thiospirochaeta perfilievii</name>
    <dbReference type="NCBI Taxonomy" id="252967"/>
    <lineage>
        <taxon>Bacteria</taxon>
        <taxon>Pseudomonadati</taxon>
        <taxon>Spirochaetota</taxon>
        <taxon>Spirochaetia</taxon>
        <taxon>Spirochaetales</taxon>
        <taxon>Spirochaetaceae</taxon>
        <taxon>Thiospirochaeta</taxon>
    </lineage>
</organism>